<keyword evidence="2" id="KW-1185">Reference proteome</keyword>
<proteinExistence type="predicted"/>
<dbReference type="EMBL" id="CM046388">
    <property type="protein sequence ID" value="KAI8573515.1"/>
    <property type="molecule type" value="Genomic_DNA"/>
</dbReference>
<accession>A0ACC0Q691</accession>
<evidence type="ECO:0000313" key="1">
    <source>
        <dbReference type="EMBL" id="KAI8573515.1"/>
    </source>
</evidence>
<evidence type="ECO:0000313" key="2">
    <source>
        <dbReference type="Proteomes" id="UP001062846"/>
    </source>
</evidence>
<sequence>MEAGENLLHTMQLATYADRLVYDNNCCSICLHHYGPGDMVCFYLPCLQHVHNRCQQQWHIQNCPNCNTIWSFIGLRHPSRVDVRPLLHSHPEDLNPNFVDQPANQFGVFVDEDGFEWQM</sequence>
<comment type="caution">
    <text evidence="1">The sequence shown here is derived from an EMBL/GenBank/DDBJ whole genome shotgun (WGS) entry which is preliminary data.</text>
</comment>
<dbReference type="Proteomes" id="UP001062846">
    <property type="component" value="Chromosome 1"/>
</dbReference>
<protein>
    <submittedName>
        <fullName evidence="1">Uncharacterized protein</fullName>
    </submittedName>
</protein>
<gene>
    <name evidence="1" type="ORF">RHMOL_Rhmol01G0283700</name>
</gene>
<reference evidence="1" key="1">
    <citation type="submission" date="2022-02" db="EMBL/GenBank/DDBJ databases">
        <title>Plant Genome Project.</title>
        <authorList>
            <person name="Zhang R.-G."/>
        </authorList>
    </citation>
    <scope>NUCLEOTIDE SEQUENCE</scope>
    <source>
        <strain evidence="1">AT1</strain>
    </source>
</reference>
<name>A0ACC0Q691_RHOML</name>
<organism evidence="1 2">
    <name type="scientific">Rhododendron molle</name>
    <name type="common">Chinese azalea</name>
    <name type="synonym">Azalea mollis</name>
    <dbReference type="NCBI Taxonomy" id="49168"/>
    <lineage>
        <taxon>Eukaryota</taxon>
        <taxon>Viridiplantae</taxon>
        <taxon>Streptophyta</taxon>
        <taxon>Embryophyta</taxon>
        <taxon>Tracheophyta</taxon>
        <taxon>Spermatophyta</taxon>
        <taxon>Magnoliopsida</taxon>
        <taxon>eudicotyledons</taxon>
        <taxon>Gunneridae</taxon>
        <taxon>Pentapetalae</taxon>
        <taxon>asterids</taxon>
        <taxon>Ericales</taxon>
        <taxon>Ericaceae</taxon>
        <taxon>Ericoideae</taxon>
        <taxon>Rhodoreae</taxon>
        <taxon>Rhododendron</taxon>
    </lineage>
</organism>